<name>A0A383A896_9ZZZZ</name>
<sequence>MLEKVKQENPEFRELYEKHSSLKLKVDEFNKMKLITPDQEMEKKKHQKQKLSLKDRMEKILSQYQETIH</sequence>
<dbReference type="EMBL" id="UINC01189935">
    <property type="protein sequence ID" value="SVE03840.1"/>
    <property type="molecule type" value="Genomic_DNA"/>
</dbReference>
<evidence type="ECO:0000313" key="1">
    <source>
        <dbReference type="EMBL" id="SVE03840.1"/>
    </source>
</evidence>
<proteinExistence type="predicted"/>
<dbReference type="InterPro" id="IPR038444">
    <property type="entry name" value="DUF465_sf"/>
</dbReference>
<dbReference type="AlphaFoldDB" id="A0A383A896"/>
<protein>
    <recommendedName>
        <fullName evidence="2">DUF465 domain-containing protein</fullName>
    </recommendedName>
</protein>
<evidence type="ECO:0008006" key="2">
    <source>
        <dbReference type="Google" id="ProtNLM"/>
    </source>
</evidence>
<gene>
    <name evidence="1" type="ORF">METZ01_LOCUS456694</name>
</gene>
<dbReference type="Gene3D" id="6.10.280.50">
    <property type="match status" value="1"/>
</dbReference>
<reference evidence="1" key="1">
    <citation type="submission" date="2018-05" db="EMBL/GenBank/DDBJ databases">
        <authorList>
            <person name="Lanie J.A."/>
            <person name="Ng W.-L."/>
            <person name="Kazmierczak K.M."/>
            <person name="Andrzejewski T.M."/>
            <person name="Davidsen T.M."/>
            <person name="Wayne K.J."/>
            <person name="Tettelin H."/>
            <person name="Glass J.I."/>
            <person name="Rusch D."/>
            <person name="Podicherti R."/>
            <person name="Tsui H.-C.T."/>
            <person name="Winkler M.E."/>
        </authorList>
    </citation>
    <scope>NUCLEOTIDE SEQUENCE</scope>
</reference>
<accession>A0A383A896</accession>
<organism evidence="1">
    <name type="scientific">marine metagenome</name>
    <dbReference type="NCBI Taxonomy" id="408172"/>
    <lineage>
        <taxon>unclassified sequences</taxon>
        <taxon>metagenomes</taxon>
        <taxon>ecological metagenomes</taxon>
    </lineage>
</organism>